<protein>
    <submittedName>
        <fullName evidence="2">PDC sensor domain-containing protein</fullName>
    </submittedName>
</protein>
<reference evidence="2" key="1">
    <citation type="submission" date="2022-03" db="EMBL/GenBank/DDBJ databases">
        <title>Sea Food Isolates.</title>
        <authorList>
            <person name="Li c."/>
        </authorList>
    </citation>
    <scope>NUCLEOTIDE SEQUENCE</scope>
    <source>
        <strain evidence="2">19NY03SH02</strain>
    </source>
</reference>
<evidence type="ECO:0000313" key="2">
    <source>
        <dbReference type="EMBL" id="XAG79699.1"/>
    </source>
</evidence>
<keyword evidence="1" id="KW-0732">Signal</keyword>
<name>A0AAU6V0Q9_UNCXX</name>
<feature type="chain" id="PRO_5043929862" evidence="1">
    <location>
        <begin position="36"/>
        <end position="204"/>
    </location>
</feature>
<dbReference type="EMBL" id="CP095354">
    <property type="protein sequence ID" value="XAG79699.1"/>
    <property type="molecule type" value="Genomic_DNA"/>
</dbReference>
<organism evidence="2">
    <name type="scientific">bacterium 19NY03SH02</name>
    <dbReference type="NCBI Taxonomy" id="2920631"/>
    <lineage>
        <taxon>Bacteria</taxon>
    </lineage>
</organism>
<feature type="signal peptide" evidence="1">
    <location>
        <begin position="1"/>
        <end position="35"/>
    </location>
</feature>
<evidence type="ECO:0000256" key="1">
    <source>
        <dbReference type="SAM" id="SignalP"/>
    </source>
</evidence>
<dbReference type="CDD" id="cd18773">
    <property type="entry name" value="PDC1_HK_sensor"/>
    <property type="match status" value="1"/>
</dbReference>
<proteinExistence type="predicted"/>
<sequence length="204" mass="22192">MTSISKFCRSKSCAALFSVTLLGVTSMFVAAAANANDYEAAISELANTQVKSWLGDPLIVDSIKQQNSANAELSKEQILDLDKQWRAQVAAADKPLVDKLLNNPLSDFLRQKLQQSNGLYTEIFVMDDKGLNVGQSAMTSDYWQGDEAKWQQTFAKGPDSIHISEVEEDESTQSYQSQLSLPVVDPSSGAVIGAITLGINVELL</sequence>
<dbReference type="AlphaFoldDB" id="A0AAU6V0Q9"/>
<gene>
    <name evidence="2" type="ORF">MRN14_14640</name>
</gene>
<accession>A0AAU6V0Q9</accession>